<proteinExistence type="predicted"/>
<organism evidence="2 3">
    <name type="scientific">Halobacteriovorax vibrionivorans</name>
    <dbReference type="NCBI Taxonomy" id="2152716"/>
    <lineage>
        <taxon>Bacteria</taxon>
        <taxon>Pseudomonadati</taxon>
        <taxon>Bdellovibrionota</taxon>
        <taxon>Bacteriovoracia</taxon>
        <taxon>Bacteriovoracales</taxon>
        <taxon>Halobacteriovoraceae</taxon>
        <taxon>Halobacteriovorax</taxon>
    </lineage>
</organism>
<dbReference type="EMBL" id="QDKL01000001">
    <property type="protein sequence ID" value="RZF22265.1"/>
    <property type="molecule type" value="Genomic_DNA"/>
</dbReference>
<feature type="chain" id="PRO_5047153252" evidence="1">
    <location>
        <begin position="18"/>
        <end position="133"/>
    </location>
</feature>
<sequence length="133" mass="15269">MNILKSIILLSAFSVFAHQPQSTFIITNDAQLGTVIGFSDSSFNYDVNDTKRERQFCFVGNVNEVCAQIEQASFDMNGRYYQGSHDRIELLSCEVKVQDDYRLKDYIETTYNLSDDYGSDFTVTRKIETCLKN</sequence>
<dbReference type="RefSeq" id="WP_114705210.1">
    <property type="nucleotide sequence ID" value="NZ_QDKL01000001.1"/>
</dbReference>
<comment type="caution">
    <text evidence="2">The sequence shown here is derived from an EMBL/GenBank/DDBJ whole genome shotgun (WGS) entry which is preliminary data.</text>
</comment>
<gene>
    <name evidence="2" type="ORF">DAY19_00430</name>
</gene>
<evidence type="ECO:0000256" key="1">
    <source>
        <dbReference type="SAM" id="SignalP"/>
    </source>
</evidence>
<protein>
    <submittedName>
        <fullName evidence="2">Uncharacterized protein</fullName>
    </submittedName>
</protein>
<dbReference type="Proteomes" id="UP000443582">
    <property type="component" value="Unassembled WGS sequence"/>
</dbReference>
<keyword evidence="1" id="KW-0732">Signal</keyword>
<evidence type="ECO:0000313" key="3">
    <source>
        <dbReference type="Proteomes" id="UP000443582"/>
    </source>
</evidence>
<feature type="signal peptide" evidence="1">
    <location>
        <begin position="1"/>
        <end position="17"/>
    </location>
</feature>
<keyword evidence="3" id="KW-1185">Reference proteome</keyword>
<evidence type="ECO:0000313" key="2">
    <source>
        <dbReference type="EMBL" id="RZF22265.1"/>
    </source>
</evidence>
<reference evidence="3" key="1">
    <citation type="journal article" date="2019" name="Int. J. Syst. Evol. Microbiol.">
        <title>Halobacteriovorax valvorus sp. nov., a novel prokaryotic predator isolated from coastal seawater of China.</title>
        <authorList>
            <person name="Chen M.-X."/>
        </authorList>
    </citation>
    <scope>NUCLEOTIDE SEQUENCE [LARGE SCALE GENOMIC DNA]</scope>
    <source>
        <strain evidence="3">BL9</strain>
    </source>
</reference>
<accession>A0ABY0IIH2</accession>
<name>A0ABY0IIH2_9BACT</name>